<dbReference type="Proteomes" id="UP000514411">
    <property type="component" value="Chromosome"/>
</dbReference>
<reference evidence="2 4" key="1">
    <citation type="submission" date="2020-07" db="EMBL/GenBank/DDBJ databases">
        <authorList>
            <person name="Teixeira M."/>
        </authorList>
    </citation>
    <scope>NUCLEOTIDE SEQUENCE</scope>
    <source>
        <strain evidence="3">3</strain>
        <strain evidence="2">Xanthomonas arboricola pv. juglandis CPBF 427</strain>
    </source>
</reference>
<keyword evidence="1" id="KW-0812">Transmembrane</keyword>
<evidence type="ECO:0000313" key="3">
    <source>
        <dbReference type="EMBL" id="CAD1787937.1"/>
    </source>
</evidence>
<dbReference type="EMBL" id="LR861807">
    <property type="protein sequence ID" value="CAD1787937.1"/>
    <property type="molecule type" value="Genomic_DNA"/>
</dbReference>
<feature type="transmembrane region" description="Helical" evidence="1">
    <location>
        <begin position="52"/>
        <end position="75"/>
    </location>
</feature>
<evidence type="ECO:0000313" key="4">
    <source>
        <dbReference type="Proteomes" id="UP000514411"/>
    </source>
</evidence>
<keyword evidence="1" id="KW-1133">Transmembrane helix</keyword>
<evidence type="ECO:0000313" key="2">
    <source>
        <dbReference type="EMBL" id="CAD0315213.1"/>
    </source>
</evidence>
<feature type="transmembrane region" description="Helical" evidence="1">
    <location>
        <begin position="12"/>
        <end position="32"/>
    </location>
</feature>
<organism evidence="2">
    <name type="scientific">Xanthomonas campestris pv. juglandis</name>
    <name type="common">Xanthomonas arboricola pv. juglandis</name>
    <dbReference type="NCBI Taxonomy" id="195709"/>
    <lineage>
        <taxon>Bacteria</taxon>
        <taxon>Pseudomonadati</taxon>
        <taxon>Pseudomonadota</taxon>
        <taxon>Gammaproteobacteria</taxon>
        <taxon>Lysobacterales</taxon>
        <taxon>Lysobacteraceae</taxon>
        <taxon>Xanthomonas</taxon>
    </lineage>
</organism>
<name>A0A7U7D7U8_XANCJ</name>
<gene>
    <name evidence="3" type="ORF">XSP_000750</name>
    <name evidence="2" type="ORF">XSP_000755</name>
</gene>
<sequence>MNALTKKMSGFLLFVFFFLPILVGKLSLLLKIHDLQFIDGWKNFYKAAWGDAGGYDVTVLSSLILSPLVVIWVRADSDVKEIDNKSKAFALGVCGLFIASILSIVLVLALPVSSIENPTKGIRLIILLGKSHFLFGLGYGIMVAACVVMAYGSVAILRQVFKK</sequence>
<feature type="transmembrane region" description="Helical" evidence="1">
    <location>
        <begin position="87"/>
        <end position="112"/>
    </location>
</feature>
<protein>
    <submittedName>
        <fullName evidence="2">Uncharacterized protein</fullName>
    </submittedName>
</protein>
<feature type="transmembrane region" description="Helical" evidence="1">
    <location>
        <begin position="132"/>
        <end position="157"/>
    </location>
</feature>
<dbReference type="RefSeq" id="WP_144422650.1">
    <property type="nucleotide sequence ID" value="NZ_CP168206.1"/>
</dbReference>
<dbReference type="EMBL" id="LR824643">
    <property type="protein sequence ID" value="CAD0315213.1"/>
    <property type="molecule type" value="Genomic_DNA"/>
</dbReference>
<dbReference type="AlphaFoldDB" id="A0A7U7D7U8"/>
<keyword evidence="1" id="KW-0472">Membrane</keyword>
<evidence type="ECO:0000256" key="1">
    <source>
        <dbReference type="SAM" id="Phobius"/>
    </source>
</evidence>
<proteinExistence type="predicted"/>
<accession>A0A7U7D7U8</accession>